<dbReference type="AlphaFoldDB" id="A0ABD3HQA1"/>
<keyword evidence="1" id="KW-0175">Coiled coil</keyword>
<evidence type="ECO:0000313" key="3">
    <source>
        <dbReference type="EMBL" id="KAL3693568.1"/>
    </source>
</evidence>
<organism evidence="3 4">
    <name type="scientific">Riccia sorocarpa</name>
    <dbReference type="NCBI Taxonomy" id="122646"/>
    <lineage>
        <taxon>Eukaryota</taxon>
        <taxon>Viridiplantae</taxon>
        <taxon>Streptophyta</taxon>
        <taxon>Embryophyta</taxon>
        <taxon>Marchantiophyta</taxon>
        <taxon>Marchantiopsida</taxon>
        <taxon>Marchantiidae</taxon>
        <taxon>Marchantiales</taxon>
        <taxon>Ricciaceae</taxon>
        <taxon>Riccia</taxon>
    </lineage>
</organism>
<feature type="coiled-coil region" evidence="1">
    <location>
        <begin position="76"/>
        <end position="131"/>
    </location>
</feature>
<sequence length="150" mass="17449">MGDTWRAGYGSCMSWMSERRHRDTDAPPLGLRRVENLPADSASTQPEMASSRQRLADNKRNSSDADQVPESMKERMLHLNLENHFFEERVKVLEEEGRKNRLRIDELRAELRETKEELDKARTRVAEYSVDTRKQLEVTENCDGQDPNSN</sequence>
<protein>
    <submittedName>
        <fullName evidence="3">Uncharacterized protein</fullName>
    </submittedName>
</protein>
<accession>A0ABD3HQA1</accession>
<keyword evidence="4" id="KW-1185">Reference proteome</keyword>
<proteinExistence type="predicted"/>
<name>A0ABD3HQA1_9MARC</name>
<evidence type="ECO:0000256" key="2">
    <source>
        <dbReference type="SAM" id="MobiDB-lite"/>
    </source>
</evidence>
<dbReference type="EMBL" id="JBJQOH010000003">
    <property type="protein sequence ID" value="KAL3693568.1"/>
    <property type="molecule type" value="Genomic_DNA"/>
</dbReference>
<gene>
    <name evidence="3" type="ORF">R1sor_007219</name>
</gene>
<feature type="compositionally biased region" description="Basic and acidic residues" evidence="2">
    <location>
        <begin position="54"/>
        <end position="63"/>
    </location>
</feature>
<comment type="caution">
    <text evidence="3">The sequence shown here is derived from an EMBL/GenBank/DDBJ whole genome shotgun (WGS) entry which is preliminary data.</text>
</comment>
<feature type="region of interest" description="Disordered" evidence="2">
    <location>
        <begin position="16"/>
        <end position="72"/>
    </location>
</feature>
<feature type="compositionally biased region" description="Polar residues" evidence="2">
    <location>
        <begin position="41"/>
        <end position="53"/>
    </location>
</feature>
<evidence type="ECO:0000256" key="1">
    <source>
        <dbReference type="SAM" id="Coils"/>
    </source>
</evidence>
<dbReference type="Proteomes" id="UP001633002">
    <property type="component" value="Unassembled WGS sequence"/>
</dbReference>
<reference evidence="3 4" key="1">
    <citation type="submission" date="2024-09" db="EMBL/GenBank/DDBJ databases">
        <title>Chromosome-scale assembly of Riccia sorocarpa.</title>
        <authorList>
            <person name="Paukszto L."/>
        </authorList>
    </citation>
    <scope>NUCLEOTIDE SEQUENCE [LARGE SCALE GENOMIC DNA]</scope>
    <source>
        <strain evidence="3">LP-2024</strain>
        <tissue evidence="3">Aerial parts of the thallus</tissue>
    </source>
</reference>
<evidence type="ECO:0000313" key="4">
    <source>
        <dbReference type="Proteomes" id="UP001633002"/>
    </source>
</evidence>